<sequence>MRAFVLVIGLVSVALAFPGGEKTPQQEEKSFLDEGLDVAYRFIKDCGDKDVSLCLKMRALTFVDRALRKNEISITDGVRLVRSEQAQESMRYEHIEPFETTKTRHLTRTTQNLNKEFLRRSCHVTGEAFFLEMILLVTKVKSLGARALSENELDNTLSKNEEEKDSQVESLLVDRIARFFQTHILQFQVPDSSINEVRKSLDEARGKKKKLKMLLPLLLLLKLKAAAIIPIALGGLALLALKALLVSKLALVLAAVLALQKLFNKNQHSSYEVVAHPVHHEEHDHGHYGRSMQDAQDLAYGAQKPQQDEDVEEDENEEAEEEDDDYDDDDDDNDDDHWMN</sequence>
<feature type="transmembrane region" description="Helical" evidence="2">
    <location>
        <begin position="239"/>
        <end position="259"/>
    </location>
</feature>
<reference evidence="4 5" key="1">
    <citation type="submission" date="2023-10" db="EMBL/GenBank/DDBJ databases">
        <title>Genomes of two closely related lineages of the louse Polyplax serrata with different host specificities.</title>
        <authorList>
            <person name="Martinu J."/>
            <person name="Tarabai H."/>
            <person name="Stefka J."/>
            <person name="Hypsa V."/>
        </authorList>
    </citation>
    <scope>NUCLEOTIDE SEQUENCE [LARGE SCALE GENOMIC DNA]</scope>
    <source>
        <strain evidence="4">HR10_N</strain>
    </source>
</reference>
<keyword evidence="2" id="KW-1133">Transmembrane helix</keyword>
<evidence type="ECO:0008006" key="6">
    <source>
        <dbReference type="Google" id="ProtNLM"/>
    </source>
</evidence>
<dbReference type="Proteomes" id="UP001372834">
    <property type="component" value="Unassembled WGS sequence"/>
</dbReference>
<dbReference type="PANTHER" id="PTHR21879">
    <property type="entry name" value="FI03362P-RELATED-RELATED"/>
    <property type="match status" value="1"/>
</dbReference>
<feature type="compositionally biased region" description="Acidic residues" evidence="1">
    <location>
        <begin position="308"/>
        <end position="340"/>
    </location>
</feature>
<feature type="signal peptide" evidence="3">
    <location>
        <begin position="1"/>
        <end position="16"/>
    </location>
</feature>
<dbReference type="InterPro" id="IPR012464">
    <property type="entry name" value="DUF1676"/>
</dbReference>
<evidence type="ECO:0000313" key="5">
    <source>
        <dbReference type="Proteomes" id="UP001372834"/>
    </source>
</evidence>
<evidence type="ECO:0000256" key="1">
    <source>
        <dbReference type="SAM" id="MobiDB-lite"/>
    </source>
</evidence>
<keyword evidence="3" id="KW-0732">Signal</keyword>
<accession>A0AAN8P2N6</accession>
<protein>
    <recommendedName>
        <fullName evidence="6">Osiris 9</fullName>
    </recommendedName>
</protein>
<gene>
    <name evidence="4" type="ORF">RUM43_013210</name>
</gene>
<evidence type="ECO:0000313" key="4">
    <source>
        <dbReference type="EMBL" id="KAK6618819.1"/>
    </source>
</evidence>
<dbReference type="AlphaFoldDB" id="A0AAN8P2N6"/>
<evidence type="ECO:0000256" key="3">
    <source>
        <dbReference type="SAM" id="SignalP"/>
    </source>
</evidence>
<dbReference type="GO" id="GO:0016020">
    <property type="term" value="C:membrane"/>
    <property type="evidence" value="ECO:0007669"/>
    <property type="project" value="TreeGrafter"/>
</dbReference>
<dbReference type="EMBL" id="JAWJWE010000041">
    <property type="protein sequence ID" value="KAK6618819.1"/>
    <property type="molecule type" value="Genomic_DNA"/>
</dbReference>
<feature type="region of interest" description="Disordered" evidence="1">
    <location>
        <begin position="282"/>
        <end position="340"/>
    </location>
</feature>
<keyword evidence="2" id="KW-0812">Transmembrane</keyword>
<feature type="chain" id="PRO_5042822410" description="Osiris 9" evidence="3">
    <location>
        <begin position="17"/>
        <end position="340"/>
    </location>
</feature>
<dbReference type="PANTHER" id="PTHR21879:SF1">
    <property type="entry name" value="FI01546P"/>
    <property type="match status" value="1"/>
</dbReference>
<organism evidence="4 5">
    <name type="scientific">Polyplax serrata</name>
    <name type="common">Common mouse louse</name>
    <dbReference type="NCBI Taxonomy" id="468196"/>
    <lineage>
        <taxon>Eukaryota</taxon>
        <taxon>Metazoa</taxon>
        <taxon>Ecdysozoa</taxon>
        <taxon>Arthropoda</taxon>
        <taxon>Hexapoda</taxon>
        <taxon>Insecta</taxon>
        <taxon>Pterygota</taxon>
        <taxon>Neoptera</taxon>
        <taxon>Paraneoptera</taxon>
        <taxon>Psocodea</taxon>
        <taxon>Troctomorpha</taxon>
        <taxon>Phthiraptera</taxon>
        <taxon>Anoplura</taxon>
        <taxon>Polyplacidae</taxon>
        <taxon>Polyplax</taxon>
    </lineage>
</organism>
<name>A0AAN8P2N6_POLSC</name>
<feature type="transmembrane region" description="Helical" evidence="2">
    <location>
        <begin position="214"/>
        <end position="233"/>
    </location>
</feature>
<proteinExistence type="predicted"/>
<comment type="caution">
    <text evidence="4">The sequence shown here is derived from an EMBL/GenBank/DDBJ whole genome shotgun (WGS) entry which is preliminary data.</text>
</comment>
<evidence type="ECO:0000256" key="2">
    <source>
        <dbReference type="SAM" id="Phobius"/>
    </source>
</evidence>
<dbReference type="Pfam" id="PF07898">
    <property type="entry name" value="DUF1676"/>
    <property type="match status" value="1"/>
</dbReference>
<keyword evidence="2" id="KW-0472">Membrane</keyword>